<accession>A0ABN5QS64</accession>
<dbReference type="InterPro" id="IPR001900">
    <property type="entry name" value="RNase_II/R"/>
</dbReference>
<dbReference type="PANTHER" id="PTHR23355">
    <property type="entry name" value="RIBONUCLEASE"/>
    <property type="match status" value="1"/>
</dbReference>
<dbReference type="Pfam" id="PF00773">
    <property type="entry name" value="RNB"/>
    <property type="match status" value="1"/>
</dbReference>
<dbReference type="NCBIfam" id="TIGR00358">
    <property type="entry name" value="3_prime_RNase"/>
    <property type="match status" value="1"/>
</dbReference>
<keyword evidence="12" id="KW-1185">Reference proteome</keyword>
<dbReference type="InterPro" id="IPR022966">
    <property type="entry name" value="RNase_II/R_CS"/>
</dbReference>
<sequence>MKETIKTKVLDFMENSSKKSFSMEEIAQHLGLEKSKDFKTLVQTVATMEREQLVDFNKKGKVKLPAKQNLVEGSFHANERGFGFVTIDSEEDDVYVGKENTNYALDGDLVAIEIIKADDPAEDRGAEGKVVEIRQRSITQVVGEFQLFSEEEIADTDLYGVITPKAKKLSGFKVLVSAVGVRPVDGNIVVAEITHYPEKGYSDTLEGIVKNIIGHKDEPGMDILSVLAANHVPTEFSDKALEQANQVPDTIDPNNYPERKNRQEQTIVTIDGEGAKDLDDAVSVQKLENGHFFLAVHIADVSYYVTEDSPLDKEAFERGTSVYLTDRVVPMIPQRLSNGICSLNPQVPRLAMSCEMEVDEEGTVVSYDIFPSVIQTNARMTYTAINEILEDENSETMAQYKDLVPMFQSMKELHEILEAMRTRRGALTFEDNEAQVVVDESGHPLDIVLNQRGVGERMIESFMLCANETIAKHYDQLNLPFIYRIHEAPDEEKLQQFFDFAATLGILVKNKKGKVSPKELQAVVENAAEKPESMVINMMLLRSMQQAHYSEENVGHYGLAAEYYTHFTSPIRRYPDLLVHRLIRSYWKDASKQQQGRWSKKIPEIAQHSSDMERRAVDCERDVDSMKKAEYMQDHIDEEFEGVISSVVKFGFFVELPNTIEGLIHVSDLKNDYFQFIESQLALVGEHTGQTYKIGQQVTVRVTKANPETREVDFELAGNSQTSQPKAENGRNRKQRRKKQSEPASKQDNKGKKDKKKNKKKKKPFYKDAPKNKRNKK</sequence>
<comment type="subcellular location">
    <subcellularLocation>
        <location evidence="2 8">Cytoplasm</location>
    </subcellularLocation>
</comment>
<dbReference type="Gene3D" id="2.40.50.140">
    <property type="entry name" value="Nucleic acid-binding proteins"/>
    <property type="match status" value="2"/>
</dbReference>
<comment type="similarity">
    <text evidence="8">Belongs to the RNR ribonuclease family. RNase R subfamily.</text>
</comment>
<dbReference type="SMART" id="SM00955">
    <property type="entry name" value="RNB"/>
    <property type="match status" value="1"/>
</dbReference>
<proteinExistence type="inferred from homology"/>
<comment type="catalytic activity">
    <reaction evidence="1 8">
        <text>Exonucleolytic cleavage in the 3'- to 5'-direction to yield nucleoside 5'-phosphates.</text>
        <dbReference type="EC" id="3.1.13.1"/>
    </reaction>
</comment>
<keyword evidence="6 8" id="KW-0269">Exonuclease</keyword>
<dbReference type="NCBIfam" id="TIGR02063">
    <property type="entry name" value="RNase_R"/>
    <property type="match status" value="1"/>
</dbReference>
<dbReference type="PANTHER" id="PTHR23355:SF9">
    <property type="entry name" value="DIS3-LIKE EXONUCLEASE 2"/>
    <property type="match status" value="1"/>
</dbReference>
<dbReference type="Pfam" id="PF08206">
    <property type="entry name" value="OB_RNB"/>
    <property type="match status" value="1"/>
</dbReference>
<evidence type="ECO:0000256" key="3">
    <source>
        <dbReference type="ARBA" id="ARBA00022490"/>
    </source>
</evidence>
<evidence type="ECO:0000259" key="10">
    <source>
        <dbReference type="PROSITE" id="PS50126"/>
    </source>
</evidence>
<dbReference type="Pfam" id="PF17876">
    <property type="entry name" value="CSD2"/>
    <property type="match status" value="1"/>
</dbReference>
<dbReference type="RefSeq" id="WP_123933764.1">
    <property type="nucleotide sequence ID" value="NZ_CP027783.1"/>
</dbReference>
<dbReference type="PROSITE" id="PS01175">
    <property type="entry name" value="RIBONUCLEASE_II"/>
    <property type="match status" value="1"/>
</dbReference>
<dbReference type="HAMAP" id="MF_01895">
    <property type="entry name" value="RNase_R"/>
    <property type="match status" value="1"/>
</dbReference>
<dbReference type="InterPro" id="IPR050180">
    <property type="entry name" value="RNR_Ribonuclease"/>
</dbReference>
<organism evidence="11 12">
    <name type="scientific">Tetragenococcus osmophilus</name>
    <dbReference type="NCBI Taxonomy" id="526944"/>
    <lineage>
        <taxon>Bacteria</taxon>
        <taxon>Bacillati</taxon>
        <taxon>Bacillota</taxon>
        <taxon>Bacilli</taxon>
        <taxon>Lactobacillales</taxon>
        <taxon>Enterococcaceae</taxon>
        <taxon>Tetragenococcus</taxon>
    </lineage>
</organism>
<gene>
    <name evidence="8 11" type="primary">rnr</name>
    <name evidence="11" type="ORF">C7K38_00295</name>
</gene>
<dbReference type="InterPro" id="IPR013223">
    <property type="entry name" value="RNase_B_OB_dom"/>
</dbReference>
<feature type="domain" description="S1 motif" evidence="10">
    <location>
        <begin position="637"/>
        <end position="717"/>
    </location>
</feature>
<feature type="region of interest" description="Disordered" evidence="9">
    <location>
        <begin position="710"/>
        <end position="777"/>
    </location>
</feature>
<keyword evidence="5 8" id="KW-0378">Hydrolase</keyword>
<evidence type="ECO:0000256" key="2">
    <source>
        <dbReference type="ARBA" id="ARBA00004496"/>
    </source>
</evidence>
<evidence type="ECO:0000313" key="12">
    <source>
        <dbReference type="Proteomes" id="UP000268310"/>
    </source>
</evidence>
<evidence type="ECO:0000256" key="9">
    <source>
        <dbReference type="SAM" id="MobiDB-lite"/>
    </source>
</evidence>
<dbReference type="InterPro" id="IPR040476">
    <property type="entry name" value="CSD2"/>
</dbReference>
<protein>
    <recommendedName>
        <fullName evidence="8">Ribonuclease R</fullName>
        <shortName evidence="8">RNase R</shortName>
        <ecNumber evidence="8">3.1.13.1</ecNumber>
    </recommendedName>
</protein>
<dbReference type="Proteomes" id="UP000268310">
    <property type="component" value="Chromosome"/>
</dbReference>
<dbReference type="InterPro" id="IPR011805">
    <property type="entry name" value="RNase_R"/>
</dbReference>
<comment type="function">
    <text evidence="8">3'-5' exoribonuclease that releases 5'-nucleoside monophosphates and is involved in maturation of structured RNAs.</text>
</comment>
<dbReference type="Pfam" id="PF00575">
    <property type="entry name" value="S1"/>
    <property type="match status" value="1"/>
</dbReference>
<evidence type="ECO:0000313" key="11">
    <source>
        <dbReference type="EMBL" id="AYW46943.1"/>
    </source>
</evidence>
<evidence type="ECO:0000256" key="1">
    <source>
        <dbReference type="ARBA" id="ARBA00001849"/>
    </source>
</evidence>
<feature type="compositionally biased region" description="Basic residues" evidence="9">
    <location>
        <begin position="752"/>
        <end position="764"/>
    </location>
</feature>
<dbReference type="SUPFAM" id="SSF50249">
    <property type="entry name" value="Nucleic acid-binding proteins"/>
    <property type="match status" value="4"/>
</dbReference>
<keyword evidence="4 8" id="KW-0540">Nuclease</keyword>
<evidence type="ECO:0000256" key="7">
    <source>
        <dbReference type="ARBA" id="ARBA00022884"/>
    </source>
</evidence>
<keyword evidence="3 8" id="KW-0963">Cytoplasm</keyword>
<dbReference type="InterPro" id="IPR004476">
    <property type="entry name" value="RNase_II/RNase_R"/>
</dbReference>
<keyword evidence="7 8" id="KW-0694">RNA-binding</keyword>
<evidence type="ECO:0000256" key="4">
    <source>
        <dbReference type="ARBA" id="ARBA00022722"/>
    </source>
</evidence>
<dbReference type="InterPro" id="IPR003029">
    <property type="entry name" value="S1_domain"/>
</dbReference>
<name>A0ABN5QS64_9ENTE</name>
<dbReference type="PROSITE" id="PS50126">
    <property type="entry name" value="S1"/>
    <property type="match status" value="1"/>
</dbReference>
<evidence type="ECO:0000256" key="8">
    <source>
        <dbReference type="HAMAP-Rule" id="MF_01895"/>
    </source>
</evidence>
<evidence type="ECO:0000256" key="6">
    <source>
        <dbReference type="ARBA" id="ARBA00022839"/>
    </source>
</evidence>
<dbReference type="InterPro" id="IPR012340">
    <property type="entry name" value="NA-bd_OB-fold"/>
</dbReference>
<dbReference type="SMART" id="SM00316">
    <property type="entry name" value="S1"/>
    <property type="match status" value="1"/>
</dbReference>
<reference evidence="11 12" key="1">
    <citation type="journal article" date="2012" name="Int. J. Syst. Evol. Microbiol.">
        <title>Characterization of Tetragenococcus strains from sugar thick juice reveals a novel species, Tetragenococcus osmophilus sp. nov., and divides Tetragenococcus halophilus into two subspecies, T. halophilus subsp. halophilus subsp. nov. and T. halophilus subsp. flandriensis subsp. nov.</title>
        <authorList>
            <person name="Juste A."/>
            <person name="Van Trappen S."/>
            <person name="Verreth C."/>
            <person name="Cleenwerck I."/>
            <person name="De Vos P."/>
            <person name="Lievens B."/>
            <person name="Willems K.A."/>
        </authorList>
    </citation>
    <scope>NUCLEOTIDE SEQUENCE [LARGE SCALE GENOMIC DNA]</scope>
    <source>
        <strain evidence="11 12">JCM 31126</strain>
    </source>
</reference>
<dbReference type="EC" id="3.1.13.1" evidence="8"/>
<dbReference type="EMBL" id="CP027783">
    <property type="protein sequence ID" value="AYW46943.1"/>
    <property type="molecule type" value="Genomic_DNA"/>
</dbReference>
<dbReference type="CDD" id="cd04471">
    <property type="entry name" value="S1_RNase_R"/>
    <property type="match status" value="1"/>
</dbReference>
<evidence type="ECO:0000256" key="5">
    <source>
        <dbReference type="ARBA" id="ARBA00022801"/>
    </source>
</evidence>